<dbReference type="EMBL" id="BOSE01000018">
    <property type="protein sequence ID" value="GIP19645.1"/>
    <property type="molecule type" value="Genomic_DNA"/>
</dbReference>
<dbReference type="Gene3D" id="3.40.50.450">
    <property type="match status" value="1"/>
</dbReference>
<protein>
    <recommendedName>
        <fullName evidence="3">Nucleoside 2-deoxyribosyltransferase</fullName>
    </recommendedName>
</protein>
<evidence type="ECO:0008006" key="3">
    <source>
        <dbReference type="Google" id="ProtNLM"/>
    </source>
</evidence>
<evidence type="ECO:0000313" key="1">
    <source>
        <dbReference type="EMBL" id="GIP19645.1"/>
    </source>
</evidence>
<organism evidence="1 2">
    <name type="scientific">Paenibacillus montaniterrae</name>
    <dbReference type="NCBI Taxonomy" id="429341"/>
    <lineage>
        <taxon>Bacteria</taxon>
        <taxon>Bacillati</taxon>
        <taxon>Bacillota</taxon>
        <taxon>Bacilli</taxon>
        <taxon>Bacillales</taxon>
        <taxon>Paenibacillaceae</taxon>
        <taxon>Paenibacillus</taxon>
    </lineage>
</organism>
<evidence type="ECO:0000313" key="2">
    <source>
        <dbReference type="Proteomes" id="UP000683139"/>
    </source>
</evidence>
<name>A0A919YUF0_9BACL</name>
<reference evidence="1" key="1">
    <citation type="submission" date="2021-03" db="EMBL/GenBank/DDBJ databases">
        <title>Antimicrobial resistance genes in bacteria isolated from Japanese honey, and their potential for conferring macrolide and lincosamide resistance in the American foulbrood pathogen Paenibacillus larvae.</title>
        <authorList>
            <person name="Okamoto M."/>
            <person name="Kumagai M."/>
            <person name="Kanamori H."/>
            <person name="Takamatsu D."/>
        </authorList>
    </citation>
    <scope>NUCLEOTIDE SEQUENCE</scope>
    <source>
        <strain evidence="1">J40TS1</strain>
    </source>
</reference>
<dbReference type="SUPFAM" id="SSF52309">
    <property type="entry name" value="N-(deoxy)ribosyltransferase-like"/>
    <property type="match status" value="1"/>
</dbReference>
<accession>A0A919YUF0</accession>
<dbReference type="RefSeq" id="WP_213520585.1">
    <property type="nucleotide sequence ID" value="NZ_BOSE01000018.1"/>
</dbReference>
<gene>
    <name evidence="1" type="ORF">J40TS1_52870</name>
</gene>
<proteinExistence type="predicted"/>
<dbReference type="AlphaFoldDB" id="A0A919YUF0"/>
<keyword evidence="2" id="KW-1185">Reference proteome</keyword>
<dbReference type="Proteomes" id="UP000683139">
    <property type="component" value="Unassembled WGS sequence"/>
</dbReference>
<sequence>MGICFVIQPFDGSTFDNRYEDSLVPSIDAAGLTPYRVDRDPSVVIPIIEIETAIKNAQVVLADISLDNPNVWLELGFAIAHKKSIVLICSDIRNSRFPFDIQHRAIIKYKTDSKRDFYLLEHQITEKLRGIVSKVESVGV</sequence>
<comment type="caution">
    <text evidence="1">The sequence shown here is derived from an EMBL/GenBank/DDBJ whole genome shotgun (WGS) entry which is preliminary data.</text>
</comment>